<organism evidence="3 4">
    <name type="scientific">Bhargavaea cecembensis DSE10</name>
    <dbReference type="NCBI Taxonomy" id="1235279"/>
    <lineage>
        <taxon>Bacteria</taxon>
        <taxon>Bacillati</taxon>
        <taxon>Bacillota</taxon>
        <taxon>Bacilli</taxon>
        <taxon>Bacillales</taxon>
        <taxon>Caryophanaceae</taxon>
        <taxon>Bhargavaea</taxon>
    </lineage>
</organism>
<feature type="domain" description="SLH" evidence="2">
    <location>
        <begin position="33"/>
        <end position="96"/>
    </location>
</feature>
<dbReference type="RefSeq" id="WP_008298574.1">
    <property type="nucleotide sequence ID" value="NZ_AOFT01000006.1"/>
</dbReference>
<feature type="chain" id="PRO_5004082458" evidence="1">
    <location>
        <begin position="29"/>
        <end position="571"/>
    </location>
</feature>
<dbReference type="InterPro" id="IPR011081">
    <property type="entry name" value="Big_4"/>
</dbReference>
<name>M7NXW3_9BACL</name>
<evidence type="ECO:0000313" key="4">
    <source>
        <dbReference type="Proteomes" id="UP000011919"/>
    </source>
</evidence>
<reference evidence="3 4" key="1">
    <citation type="journal article" date="2013" name="Genome Announc.">
        <title>Draft Genome Sequence of Bhargavaea cecembensis Strain DSE10T, Isolated from a Deep-Sea Sediment Sample Collected at a Depth of 5,904 m from the Chagos-Laccadive Ridge System in the Indian Ocean.</title>
        <authorList>
            <person name="Shivaji S."/>
            <person name="Ara S."/>
            <person name="Begum Z."/>
            <person name="Ruth M."/>
            <person name="Singh A."/>
            <person name="Kumar Pinnaka A."/>
        </authorList>
    </citation>
    <scope>NUCLEOTIDE SEQUENCE [LARGE SCALE GENOMIC DNA]</scope>
    <source>
        <strain evidence="3 4">DSE10</strain>
    </source>
</reference>
<keyword evidence="4" id="KW-1185">Reference proteome</keyword>
<evidence type="ECO:0000313" key="3">
    <source>
        <dbReference type="EMBL" id="EMR06515.1"/>
    </source>
</evidence>
<evidence type="ECO:0000256" key="1">
    <source>
        <dbReference type="SAM" id="SignalP"/>
    </source>
</evidence>
<dbReference type="AlphaFoldDB" id="M7NXW3"/>
<evidence type="ECO:0000259" key="2">
    <source>
        <dbReference type="PROSITE" id="PS51272"/>
    </source>
</evidence>
<feature type="signal peptide" evidence="1">
    <location>
        <begin position="1"/>
        <end position="28"/>
    </location>
</feature>
<dbReference type="Pfam" id="PF07532">
    <property type="entry name" value="Big_4"/>
    <property type="match status" value="1"/>
</dbReference>
<sequence length="571" mass="62441">MKANTYKKATAFAAASALVGSAIVPVAAAPAETADKFSDVPTSSSHYETILEARALGIMTGYGDSTFKPDQKLNRGNVAKAFGKYVVAKSGLTLEEYIEEHDISEVENFTDVPDDWSDSELVTYSKIVKEAGIFKGANNKLNASNLMPRDQIAEVLVRAFGFEDQEGNPKISDTEQSGYAKSIEIIYENGVSNANPYHPLNQTSRGQFASFLVRAYKVAEELDPQSPYPFPVESVHDIEDITITVGDTPELPETVGVTLESGVTTTKAVEWNTNNLATDEIGTYTITGDVADTDLTASVEVVVNKPTYAYAVTIFTRPGVPNTIQIDTEPLSDSALDFSNYKFNGGPLPPGTKIKTSEYGMLIEFPTDQEVTEDFEYILEIQNVKTASGSLLIDELIVGEDGEVEPVNLKIPGTFAENVPPTLVSADYVIPSEDSEITDTIQLTFSEDMAPLYYEYVSQYPEDPWFEYWEAYNSNLSYNSRDDLIFTVDGKKIDTYNPSVKDGKVYLSIPPMEVDQTSTITIVPEGEDNAMLVITDDSVAKNPAVAPATKTITKDNVVVIEPAEEPEEEAE</sequence>
<dbReference type="Pfam" id="PF00395">
    <property type="entry name" value="SLH"/>
    <property type="match status" value="1"/>
</dbReference>
<dbReference type="STRING" id="1235279.C772_01410"/>
<comment type="caution">
    <text evidence="3">The sequence shown here is derived from an EMBL/GenBank/DDBJ whole genome shotgun (WGS) entry which is preliminary data.</text>
</comment>
<dbReference type="InterPro" id="IPR001119">
    <property type="entry name" value="SLH_dom"/>
</dbReference>
<dbReference type="eggNOG" id="COG1404">
    <property type="taxonomic scope" value="Bacteria"/>
</dbReference>
<accession>M7NXW3</accession>
<protein>
    <submittedName>
        <fullName evidence="3">Parasporal protein</fullName>
    </submittedName>
</protein>
<dbReference type="Proteomes" id="UP000011919">
    <property type="component" value="Unassembled WGS sequence"/>
</dbReference>
<feature type="domain" description="SLH" evidence="2">
    <location>
        <begin position="166"/>
        <end position="226"/>
    </location>
</feature>
<gene>
    <name evidence="3" type="primary">ctc_6</name>
    <name evidence="3" type="ORF">C772_01410</name>
</gene>
<keyword evidence="1" id="KW-0732">Signal</keyword>
<dbReference type="PROSITE" id="PS51272">
    <property type="entry name" value="SLH"/>
    <property type="match status" value="2"/>
</dbReference>
<dbReference type="EMBL" id="AOFT01000006">
    <property type="protein sequence ID" value="EMR06515.1"/>
    <property type="molecule type" value="Genomic_DNA"/>
</dbReference>
<dbReference type="OrthoDB" id="2445107at2"/>
<proteinExistence type="predicted"/>